<proteinExistence type="predicted"/>
<dbReference type="AlphaFoldDB" id="A0A2M7CHE9"/>
<sequence>MELPSTKKLEIPVEILQEVFFEAGLAGWVSGAEPTKLPEFPGSHQFRFEKQTEYGKVVVLDTYWAQEGSNVSWGFTNIHHNNDIVWHMRYGGAYQKEAIICVKQAIKQAYESKVFFGGRGFSDIENYNRTIYYQNVPDVN</sequence>
<dbReference type="Proteomes" id="UP000229966">
    <property type="component" value="Unassembled WGS sequence"/>
</dbReference>
<name>A0A2M7CHE9_9BACT</name>
<comment type="caution">
    <text evidence="1">The sequence shown here is derived from an EMBL/GenBank/DDBJ whole genome shotgun (WGS) entry which is preliminary data.</text>
</comment>
<accession>A0A2M7CHE9</accession>
<organism evidence="1 2">
    <name type="scientific">Candidatus Berkelbacteria bacterium CG03_land_8_20_14_0_80_40_36</name>
    <dbReference type="NCBI Taxonomy" id="1974509"/>
    <lineage>
        <taxon>Bacteria</taxon>
        <taxon>Candidatus Berkelbacteria</taxon>
    </lineage>
</organism>
<reference evidence="2" key="1">
    <citation type="submission" date="2017-09" db="EMBL/GenBank/DDBJ databases">
        <title>Depth-based differentiation of microbial function through sediment-hosted aquifers and enrichment of novel symbionts in the deep terrestrial subsurface.</title>
        <authorList>
            <person name="Probst A.J."/>
            <person name="Ladd B."/>
            <person name="Jarett J.K."/>
            <person name="Geller-Mcgrath D.E."/>
            <person name="Sieber C.M.K."/>
            <person name="Emerson J.B."/>
            <person name="Anantharaman K."/>
            <person name="Thomas B.C."/>
            <person name="Malmstrom R."/>
            <person name="Stieglmeier M."/>
            <person name="Klingl A."/>
            <person name="Woyke T."/>
            <person name="Ryan C.M."/>
            <person name="Banfield J.F."/>
        </authorList>
    </citation>
    <scope>NUCLEOTIDE SEQUENCE [LARGE SCALE GENOMIC DNA]</scope>
</reference>
<evidence type="ECO:0000313" key="2">
    <source>
        <dbReference type="Proteomes" id="UP000229966"/>
    </source>
</evidence>
<evidence type="ECO:0000313" key="1">
    <source>
        <dbReference type="EMBL" id="PIV25060.1"/>
    </source>
</evidence>
<protein>
    <recommendedName>
        <fullName evidence="3">DUF5680 domain-containing protein</fullName>
    </recommendedName>
</protein>
<gene>
    <name evidence="1" type="ORF">COS38_03715</name>
</gene>
<evidence type="ECO:0008006" key="3">
    <source>
        <dbReference type="Google" id="ProtNLM"/>
    </source>
</evidence>
<dbReference type="EMBL" id="PEUM01000108">
    <property type="protein sequence ID" value="PIV25060.1"/>
    <property type="molecule type" value="Genomic_DNA"/>
</dbReference>